<organismHost>
    <name type="scientific">Synechococcus</name>
    <dbReference type="NCBI Taxonomy" id="1129"/>
</organismHost>
<protein>
    <submittedName>
        <fullName evidence="1">Hypothetical-Protein belonging to T4-LIKE GC: 766</fullName>
    </submittedName>
</protein>
<accession>Q5GQT3</accession>
<evidence type="ECO:0000313" key="1">
    <source>
        <dbReference type="EMBL" id="CAF34085.1"/>
    </source>
</evidence>
<dbReference type="RefSeq" id="YP_195055.1">
    <property type="nucleotide sequence ID" value="NC_006820.1"/>
</dbReference>
<dbReference type="EMBL" id="AJ630128">
    <property type="protein sequence ID" value="CAF34085.1"/>
    <property type="molecule type" value="Genomic_DNA"/>
</dbReference>
<reference evidence="1 2" key="1">
    <citation type="journal article" date="2004" name="Proc. Natl. Acad. Sci. U.S.A.">
        <title>Genetic organization of the psbAD region in phages infecting marine Synechococcus strains.</title>
        <authorList>
            <person name="Millard A."/>
            <person name="Clokie M.R."/>
            <person name="Shub D.A."/>
            <person name="Mann N.H."/>
        </authorList>
    </citation>
    <scope>NUCLEOTIDE SEQUENCE [LARGE SCALE GENOMIC DNA]</scope>
</reference>
<evidence type="ECO:0000313" key="2">
    <source>
        <dbReference type="Proteomes" id="UP000000994"/>
    </source>
</evidence>
<name>Q5GQT3_BPSYP</name>
<organism evidence="1 2">
    <name type="scientific">Synechococcus phage S-PM2</name>
    <dbReference type="NCBI Taxonomy" id="238854"/>
    <lineage>
        <taxon>Viruses</taxon>
        <taxon>Duplodnaviria</taxon>
        <taxon>Heunggongvirae</taxon>
        <taxon>Uroviricota</taxon>
        <taxon>Caudoviricetes</taxon>
        <taxon>Pantevenvirales</taxon>
        <taxon>Kyanoviridae</taxon>
        <taxon>Nodensvirus</taxon>
        <taxon>Nodensvirus spm2</taxon>
    </lineage>
</organism>
<proteinExistence type="predicted"/>
<gene>
    <name evidence="1" type="ORF">S-PM2p021</name>
</gene>
<keyword evidence="2" id="KW-1185">Reference proteome</keyword>
<dbReference type="KEGG" id="vg:3260436"/>
<dbReference type="Proteomes" id="UP000000994">
    <property type="component" value="Segment"/>
</dbReference>
<sequence length="69" mass="7910">MTYDELYEHVLHYVAMPHTAITKHDKRRACLILGAFMEFIMDCTDAGIDPRTLDLTGIVNEKLDELEGK</sequence>
<reference evidence="1 2" key="2">
    <citation type="journal article" date="2005" name="J. Bacteriol.">
        <title>The genome of S-PM2, a 'photosynthetic' T4-type bacteriophage that infects marine Synechococcus strains.</title>
        <authorList>
            <person name="Mann N.H."/>
            <person name="Clokie M.R."/>
            <person name="Millard A."/>
            <person name="Cook A."/>
            <person name="Wilson W.H."/>
            <person name="Wheatley P.J."/>
            <person name="Letarov A."/>
            <person name="Krisch H.M."/>
        </authorList>
    </citation>
    <scope>NUCLEOTIDE SEQUENCE</scope>
</reference>
<dbReference type="GeneID" id="3260436"/>